<dbReference type="EMBL" id="JOJP01000001">
    <property type="protein sequence ID" value="KEI71691.1"/>
    <property type="molecule type" value="Genomic_DNA"/>
</dbReference>
<comment type="caution">
    <text evidence="2">The sequence shown here is derived from an EMBL/GenBank/DDBJ whole genome shotgun (WGS) entry which is preliminary data.</text>
</comment>
<accession>A0A081KC15</accession>
<proteinExistence type="predicted"/>
<dbReference type="AlphaFoldDB" id="A0A081KC15"/>
<evidence type="ECO:0000313" key="3">
    <source>
        <dbReference type="Proteomes" id="UP000027997"/>
    </source>
</evidence>
<feature type="domain" description="Hemerythrin-like" evidence="1">
    <location>
        <begin position="10"/>
        <end position="135"/>
    </location>
</feature>
<keyword evidence="3" id="KW-1185">Reference proteome</keyword>
<dbReference type="eggNOG" id="ENOG502ZARX">
    <property type="taxonomic scope" value="Bacteria"/>
</dbReference>
<gene>
    <name evidence="2" type="ORF">GV64_13940</name>
</gene>
<evidence type="ECO:0000259" key="1">
    <source>
        <dbReference type="Pfam" id="PF01814"/>
    </source>
</evidence>
<evidence type="ECO:0000313" key="2">
    <source>
        <dbReference type="EMBL" id="KEI71691.1"/>
    </source>
</evidence>
<dbReference type="Gene3D" id="1.20.120.520">
    <property type="entry name" value="nmb1532 protein domain like"/>
    <property type="match status" value="1"/>
</dbReference>
<name>A0A081KC15_9GAMM</name>
<dbReference type="InterPro" id="IPR012312">
    <property type="entry name" value="Hemerythrin-like"/>
</dbReference>
<sequence length="215" mass="25120">MRHNLYAFPHKGLRHGLTSFLTSLDTTDVEDQPAMNKLKQQATELAFMIRNHSQSENEILMTSLAEKMDHSLKTDSDVKEHQQLDQKISKLSEQFSELPETPTDEQFLLIRQKANLLIPELLEHMQSEEIRFLPLFWKYYSDNELNKLHDQVMSSMNPDQIALWFKYIVPALSPSERTGLIKLLKASAPEDFFNQLMKIAERELKSVEFKRISEL</sequence>
<dbReference type="Proteomes" id="UP000027997">
    <property type="component" value="Unassembled WGS sequence"/>
</dbReference>
<protein>
    <recommendedName>
        <fullName evidence="1">Hemerythrin-like domain-containing protein</fullName>
    </recommendedName>
</protein>
<dbReference type="RefSeq" id="WP_020583393.1">
    <property type="nucleotide sequence ID" value="NZ_JOJP01000001.1"/>
</dbReference>
<organism evidence="2 3">
    <name type="scientific">Endozoicomonas elysicola</name>
    <dbReference type="NCBI Taxonomy" id="305900"/>
    <lineage>
        <taxon>Bacteria</taxon>
        <taxon>Pseudomonadati</taxon>
        <taxon>Pseudomonadota</taxon>
        <taxon>Gammaproteobacteria</taxon>
        <taxon>Oceanospirillales</taxon>
        <taxon>Endozoicomonadaceae</taxon>
        <taxon>Endozoicomonas</taxon>
    </lineage>
</organism>
<reference evidence="2 3" key="1">
    <citation type="submission" date="2014-06" db="EMBL/GenBank/DDBJ databases">
        <title>Whole Genome Sequences of Three Symbiotic Endozoicomonas Bacteria.</title>
        <authorList>
            <person name="Neave M.J."/>
            <person name="Apprill A."/>
            <person name="Voolstra C.R."/>
        </authorList>
    </citation>
    <scope>NUCLEOTIDE SEQUENCE [LARGE SCALE GENOMIC DNA]</scope>
    <source>
        <strain evidence="2 3">DSM 22380</strain>
    </source>
</reference>
<dbReference type="Pfam" id="PF01814">
    <property type="entry name" value="Hemerythrin"/>
    <property type="match status" value="1"/>
</dbReference>